<dbReference type="GO" id="GO:0016491">
    <property type="term" value="F:oxidoreductase activity"/>
    <property type="evidence" value="ECO:0007669"/>
    <property type="project" value="UniProtKB-KW"/>
</dbReference>
<dbReference type="InterPro" id="IPR006115">
    <property type="entry name" value="6PGDH_NADP-bd"/>
</dbReference>
<dbReference type="PIRSF" id="PIRSF000103">
    <property type="entry name" value="HIBADH"/>
    <property type="match status" value="1"/>
</dbReference>
<evidence type="ECO:0000259" key="5">
    <source>
        <dbReference type="Pfam" id="PF14833"/>
    </source>
</evidence>
<feature type="domain" description="3-hydroxyisobutyrate dehydrogenase-like NAD-binding" evidence="5">
    <location>
        <begin position="173"/>
        <end position="293"/>
    </location>
</feature>
<feature type="domain" description="6-phosphogluconate dehydrogenase NADP-binding" evidence="4">
    <location>
        <begin position="10"/>
        <end position="170"/>
    </location>
</feature>
<dbReference type="SUPFAM" id="SSF51735">
    <property type="entry name" value="NAD(P)-binding Rossmann-fold domains"/>
    <property type="match status" value="1"/>
</dbReference>
<evidence type="ECO:0000313" key="7">
    <source>
        <dbReference type="Proteomes" id="UP000182350"/>
    </source>
</evidence>
<dbReference type="Pfam" id="PF03446">
    <property type="entry name" value="NAD_binding_2"/>
    <property type="match status" value="1"/>
</dbReference>
<evidence type="ECO:0000256" key="1">
    <source>
        <dbReference type="ARBA" id="ARBA00023002"/>
    </source>
</evidence>
<dbReference type="Pfam" id="PF14833">
    <property type="entry name" value="NAD_binding_11"/>
    <property type="match status" value="1"/>
</dbReference>
<accession>A0A1K1XKN5</accession>
<dbReference type="OrthoDB" id="9786703at2"/>
<dbReference type="InterPro" id="IPR036291">
    <property type="entry name" value="NAD(P)-bd_dom_sf"/>
</dbReference>
<dbReference type="Gene3D" id="3.40.50.720">
    <property type="entry name" value="NAD(P)-binding Rossmann-like Domain"/>
    <property type="match status" value="1"/>
</dbReference>
<dbReference type="EMBL" id="FPJW01000006">
    <property type="protein sequence ID" value="SFX50110.1"/>
    <property type="molecule type" value="Genomic_DNA"/>
</dbReference>
<dbReference type="Gene3D" id="1.10.1040.10">
    <property type="entry name" value="N-(1-d-carboxylethyl)-l-norvaline Dehydrogenase, domain 2"/>
    <property type="match status" value="1"/>
</dbReference>
<dbReference type="Proteomes" id="UP000182350">
    <property type="component" value="Unassembled WGS sequence"/>
</dbReference>
<dbReference type="InterPro" id="IPR015815">
    <property type="entry name" value="HIBADH-related"/>
</dbReference>
<gene>
    <name evidence="6" type="ORF">SAMN02745752_01889</name>
</gene>
<dbReference type="PANTHER" id="PTHR43060">
    <property type="entry name" value="3-HYDROXYISOBUTYRATE DEHYDROGENASE-LIKE 1, MITOCHONDRIAL-RELATED"/>
    <property type="match status" value="1"/>
</dbReference>
<reference evidence="6 7" key="1">
    <citation type="submission" date="2016-11" db="EMBL/GenBank/DDBJ databases">
        <authorList>
            <person name="Jaros S."/>
            <person name="Januszkiewicz K."/>
            <person name="Wedrychowicz H."/>
        </authorList>
    </citation>
    <scope>NUCLEOTIDE SEQUENCE [LARGE SCALE GENOMIC DNA]</scope>
    <source>
        <strain evidence="6 7">DSM 21637</strain>
    </source>
</reference>
<protein>
    <submittedName>
        <fullName evidence="6">3-hydroxyisobutyrate dehydrogenase</fullName>
    </submittedName>
</protein>
<evidence type="ECO:0000256" key="3">
    <source>
        <dbReference type="PIRSR" id="PIRSR000103-1"/>
    </source>
</evidence>
<organism evidence="6 7">
    <name type="scientific">Marinospirillum alkaliphilum DSM 21637</name>
    <dbReference type="NCBI Taxonomy" id="1122209"/>
    <lineage>
        <taxon>Bacteria</taxon>
        <taxon>Pseudomonadati</taxon>
        <taxon>Pseudomonadota</taxon>
        <taxon>Gammaproteobacteria</taxon>
        <taxon>Oceanospirillales</taxon>
        <taxon>Oceanospirillaceae</taxon>
        <taxon>Marinospirillum</taxon>
    </lineage>
</organism>
<keyword evidence="1" id="KW-0560">Oxidoreductase</keyword>
<dbReference type="STRING" id="1122209.SAMN02745752_01889"/>
<proteinExistence type="predicted"/>
<evidence type="ECO:0000313" key="6">
    <source>
        <dbReference type="EMBL" id="SFX50110.1"/>
    </source>
</evidence>
<keyword evidence="2" id="KW-0520">NAD</keyword>
<sequence length="302" mass="32185">MITAVSPIKNVGFVGIGLMGTPMSRRLLQAGFNLFLWNRTRNKAEALVSEGAHLVTDLQQLPKQCDVICLCLADTQTVEQLLLDENHGLLPHLQAGQLIIDFSSIAPEATRKLAAAVQERGCDWIDAPVSGGVGGAEQGQLAIMCGGSDAALVRVKALFEPLARQVTVMGPAGSGQVAKVCNQMLVSCNAMVIAEVMALAEAAGIHAERLPQAFAGGFADSLPLQLLAPRMAKADYSEPRWKVRTLLKDLDLAGDLARDTGRSVPMSGLAAQLMRNHAIQGMQDADPATLVECYRIHQQGEN</sequence>
<evidence type="ECO:0000259" key="4">
    <source>
        <dbReference type="Pfam" id="PF03446"/>
    </source>
</evidence>
<dbReference type="InterPro" id="IPR013328">
    <property type="entry name" value="6PGD_dom2"/>
</dbReference>
<dbReference type="RefSeq" id="WP_072326201.1">
    <property type="nucleotide sequence ID" value="NZ_FPJW01000006.1"/>
</dbReference>
<dbReference type="AlphaFoldDB" id="A0A1K1XKN5"/>
<dbReference type="GO" id="GO:0050661">
    <property type="term" value="F:NADP binding"/>
    <property type="evidence" value="ECO:0007669"/>
    <property type="project" value="InterPro"/>
</dbReference>
<dbReference type="GO" id="GO:0051287">
    <property type="term" value="F:NAD binding"/>
    <property type="evidence" value="ECO:0007669"/>
    <property type="project" value="InterPro"/>
</dbReference>
<dbReference type="InterPro" id="IPR029154">
    <property type="entry name" value="HIBADH-like_NADP-bd"/>
</dbReference>
<dbReference type="InterPro" id="IPR008927">
    <property type="entry name" value="6-PGluconate_DH-like_C_sf"/>
</dbReference>
<dbReference type="PANTHER" id="PTHR43060:SF15">
    <property type="entry name" value="3-HYDROXYISOBUTYRATE DEHYDROGENASE-LIKE 1, MITOCHONDRIAL-RELATED"/>
    <property type="match status" value="1"/>
</dbReference>
<evidence type="ECO:0000256" key="2">
    <source>
        <dbReference type="ARBA" id="ARBA00023027"/>
    </source>
</evidence>
<dbReference type="SUPFAM" id="SSF48179">
    <property type="entry name" value="6-phosphogluconate dehydrogenase C-terminal domain-like"/>
    <property type="match status" value="1"/>
</dbReference>
<keyword evidence="7" id="KW-1185">Reference proteome</keyword>
<feature type="active site" evidence="3">
    <location>
        <position position="179"/>
    </location>
</feature>
<name>A0A1K1XKN5_9GAMM</name>